<dbReference type="PROSITE" id="PS51711">
    <property type="entry name" value="G_FEOB"/>
    <property type="match status" value="1"/>
</dbReference>
<dbReference type="InterPro" id="IPR050860">
    <property type="entry name" value="FeoB_GTPase"/>
</dbReference>
<gene>
    <name evidence="18" type="ORF">CfE428DRAFT_6370</name>
</gene>
<keyword evidence="3" id="KW-1003">Cell membrane</keyword>
<feature type="binding site" evidence="14">
    <location>
        <begin position="137"/>
        <end position="140"/>
    </location>
    <ligand>
        <name>GTP</name>
        <dbReference type="ChEBI" id="CHEBI:37565"/>
        <label>1</label>
    </ligand>
</feature>
<evidence type="ECO:0000256" key="9">
    <source>
        <dbReference type="ARBA" id="ARBA00023004"/>
    </source>
</evidence>
<evidence type="ECO:0000313" key="18">
    <source>
        <dbReference type="EMBL" id="EDY16108.1"/>
    </source>
</evidence>
<evidence type="ECO:0000313" key="19">
    <source>
        <dbReference type="Proteomes" id="UP000005824"/>
    </source>
</evidence>
<dbReference type="eggNOG" id="COG0370">
    <property type="taxonomic scope" value="Bacteria"/>
</dbReference>
<evidence type="ECO:0000256" key="13">
    <source>
        <dbReference type="NCBIfam" id="TIGR00437"/>
    </source>
</evidence>
<dbReference type="SUPFAM" id="SSF52540">
    <property type="entry name" value="P-loop containing nucleoside triphosphate hydrolases"/>
    <property type="match status" value="1"/>
</dbReference>
<evidence type="ECO:0000256" key="5">
    <source>
        <dbReference type="ARBA" id="ARBA00022519"/>
    </source>
</evidence>
<dbReference type="InterPro" id="IPR006073">
    <property type="entry name" value="GTP-bd"/>
</dbReference>
<keyword evidence="12 16" id="KW-0472">Membrane</keyword>
<evidence type="ECO:0000256" key="1">
    <source>
        <dbReference type="ARBA" id="ARBA00004429"/>
    </source>
</evidence>
<feature type="binding site" evidence="14">
    <location>
        <begin position="25"/>
        <end position="32"/>
    </location>
    <ligand>
        <name>GTP</name>
        <dbReference type="ChEBI" id="CHEBI:37565"/>
        <label>1</label>
    </ligand>
</feature>
<comment type="caution">
    <text evidence="18">The sequence shown here is derived from an EMBL/GenBank/DDBJ whole genome shotgun (WGS) entry which is preliminary data.</text>
</comment>
<dbReference type="GO" id="GO:0005525">
    <property type="term" value="F:GTP binding"/>
    <property type="evidence" value="ECO:0007669"/>
    <property type="project" value="UniProtKB-KW"/>
</dbReference>
<dbReference type="InterPro" id="IPR011642">
    <property type="entry name" value="Gate_dom"/>
</dbReference>
<keyword evidence="2 16" id="KW-0813">Transport</keyword>
<keyword evidence="4 16" id="KW-0410">Iron transport</keyword>
<dbReference type="GO" id="GO:0005886">
    <property type="term" value="C:plasma membrane"/>
    <property type="evidence" value="ECO:0007669"/>
    <property type="project" value="UniProtKB-SubCell"/>
</dbReference>
<organism evidence="18 19">
    <name type="scientific">Chthoniobacter flavus Ellin428</name>
    <dbReference type="NCBI Taxonomy" id="497964"/>
    <lineage>
        <taxon>Bacteria</taxon>
        <taxon>Pseudomonadati</taxon>
        <taxon>Verrucomicrobiota</taxon>
        <taxon>Spartobacteria</taxon>
        <taxon>Chthoniobacterales</taxon>
        <taxon>Chthoniobacteraceae</taxon>
        <taxon>Chthoniobacter</taxon>
    </lineage>
</organism>
<feature type="binding site" evidence="14">
    <location>
        <begin position="50"/>
        <end position="54"/>
    </location>
    <ligand>
        <name>GTP</name>
        <dbReference type="ChEBI" id="CHEBI:37565"/>
        <label>1</label>
    </ligand>
</feature>
<feature type="transmembrane region" description="Helical" evidence="16">
    <location>
        <begin position="677"/>
        <end position="695"/>
    </location>
</feature>
<evidence type="ECO:0000256" key="14">
    <source>
        <dbReference type="PIRSR" id="PIRSR603373-1"/>
    </source>
</evidence>
<feature type="transmembrane region" description="Helical" evidence="16">
    <location>
        <begin position="471"/>
        <end position="492"/>
    </location>
</feature>
<dbReference type="Proteomes" id="UP000005824">
    <property type="component" value="Unassembled WGS sequence"/>
</dbReference>
<dbReference type="FunCoup" id="B4DBS9">
    <property type="interactions" value="168"/>
</dbReference>
<accession>B4DBS9</accession>
<dbReference type="PANTHER" id="PTHR43185:SF1">
    <property type="entry name" value="FE(2+) TRANSPORTER FEOB"/>
    <property type="match status" value="1"/>
</dbReference>
<dbReference type="AlphaFoldDB" id="B4DBS9"/>
<comment type="subcellular location">
    <subcellularLocation>
        <location evidence="1 16">Cell inner membrane</location>
        <topology evidence="1 16">Multi-pass membrane protein</topology>
    </subcellularLocation>
</comment>
<keyword evidence="15" id="KW-0460">Magnesium</keyword>
<feature type="domain" description="FeoB-type G" evidence="17">
    <location>
        <begin position="18"/>
        <end position="186"/>
    </location>
</feature>
<feature type="binding site" evidence="15">
    <location>
        <position position="37"/>
    </location>
    <ligand>
        <name>Mg(2+)</name>
        <dbReference type="ChEBI" id="CHEBI:18420"/>
        <label>2</label>
    </ligand>
</feature>
<evidence type="ECO:0000256" key="4">
    <source>
        <dbReference type="ARBA" id="ARBA00022496"/>
    </source>
</evidence>
<comment type="caution">
    <text evidence="16">Lacks conserved residue(s) required for the propagation of feature annotation.</text>
</comment>
<dbReference type="PRINTS" id="PR00326">
    <property type="entry name" value="GTP1OBG"/>
</dbReference>
<reference evidence="18 19" key="1">
    <citation type="journal article" date="2011" name="J. Bacteriol.">
        <title>Genome sequence of Chthoniobacter flavus Ellin428, an aerobic heterotrophic soil bacterium.</title>
        <authorList>
            <person name="Kant R."/>
            <person name="van Passel M.W."/>
            <person name="Palva A."/>
            <person name="Lucas S."/>
            <person name="Lapidus A."/>
            <person name="Glavina Del Rio T."/>
            <person name="Dalin E."/>
            <person name="Tice H."/>
            <person name="Bruce D."/>
            <person name="Goodwin L."/>
            <person name="Pitluck S."/>
            <person name="Larimer F.W."/>
            <person name="Land M.L."/>
            <person name="Hauser L."/>
            <person name="Sangwan P."/>
            <person name="de Vos W.M."/>
            <person name="Janssen P.H."/>
            <person name="Smidt H."/>
        </authorList>
    </citation>
    <scope>NUCLEOTIDE SEQUENCE [LARGE SCALE GENOMIC DNA]</scope>
    <source>
        <strain evidence="18 19">Ellin428</strain>
    </source>
</reference>
<evidence type="ECO:0000256" key="10">
    <source>
        <dbReference type="ARBA" id="ARBA00023065"/>
    </source>
</evidence>
<keyword evidence="10" id="KW-0406">Ion transport</keyword>
<dbReference type="STRING" id="497964.CfE428DRAFT_6370"/>
<keyword evidence="9 16" id="KW-0408">Iron</keyword>
<feature type="transmembrane region" description="Helical" evidence="16">
    <location>
        <begin position="358"/>
        <end position="382"/>
    </location>
</feature>
<keyword evidence="6 16" id="KW-0812">Transmembrane</keyword>
<feature type="binding site" evidence="14">
    <location>
        <begin position="166"/>
        <end position="168"/>
    </location>
    <ligand>
        <name>GTP</name>
        <dbReference type="ChEBI" id="CHEBI:37565"/>
        <label>1</label>
    </ligand>
</feature>
<evidence type="ECO:0000256" key="3">
    <source>
        <dbReference type="ARBA" id="ARBA00022475"/>
    </source>
</evidence>
<feature type="binding site" evidence="14">
    <location>
        <begin position="72"/>
        <end position="75"/>
    </location>
    <ligand>
        <name>GTP</name>
        <dbReference type="ChEBI" id="CHEBI:37565"/>
        <label>1</label>
    </ligand>
</feature>
<dbReference type="FunFam" id="3.40.50.300:FF:000426">
    <property type="entry name" value="Ferrous iron transport protein B"/>
    <property type="match status" value="1"/>
</dbReference>
<comment type="similarity">
    <text evidence="16">Belongs to the TRAFAC class TrmE-Era-EngA-EngB-Septin-like GTPase superfamily. FeoB GTPase (TC 9.A.8) family.</text>
</comment>
<dbReference type="InterPro" id="IPR011640">
    <property type="entry name" value="Fe2_transport_prot_B_C"/>
</dbReference>
<keyword evidence="7 14" id="KW-0547">Nucleotide-binding</keyword>
<feature type="binding site" evidence="15">
    <location>
        <position position="39"/>
    </location>
    <ligand>
        <name>Mg(2+)</name>
        <dbReference type="ChEBI" id="CHEBI:18420"/>
        <label>2</label>
    </ligand>
</feature>
<dbReference type="InterPro" id="IPR027417">
    <property type="entry name" value="P-loop_NTPase"/>
</dbReference>
<evidence type="ECO:0000256" key="6">
    <source>
        <dbReference type="ARBA" id="ARBA00022692"/>
    </source>
</evidence>
<dbReference type="InParanoid" id="B4DBS9"/>
<comment type="function">
    <text evidence="16">Probable transporter of a GTP-driven Fe(2+) uptake system.</text>
</comment>
<keyword evidence="11 14" id="KW-0342">GTP-binding</keyword>
<dbReference type="NCBIfam" id="TIGR00437">
    <property type="entry name" value="feoB"/>
    <property type="match status" value="1"/>
</dbReference>
<evidence type="ECO:0000256" key="15">
    <source>
        <dbReference type="PIRSR" id="PIRSR603373-2"/>
    </source>
</evidence>
<keyword evidence="8 16" id="KW-1133">Transmembrane helix</keyword>
<evidence type="ECO:0000256" key="7">
    <source>
        <dbReference type="ARBA" id="ARBA00022741"/>
    </source>
</evidence>
<evidence type="ECO:0000259" key="17">
    <source>
        <dbReference type="PROSITE" id="PS51711"/>
    </source>
</evidence>
<dbReference type="EMBL" id="ABVL01000040">
    <property type="protein sequence ID" value="EDY16108.1"/>
    <property type="molecule type" value="Genomic_DNA"/>
</dbReference>
<dbReference type="GO" id="GO:0015093">
    <property type="term" value="F:ferrous iron transmembrane transporter activity"/>
    <property type="evidence" value="ECO:0007669"/>
    <property type="project" value="UniProtKB-UniRule"/>
</dbReference>
<feature type="transmembrane region" description="Helical" evidence="16">
    <location>
        <begin position="530"/>
        <end position="549"/>
    </location>
</feature>
<dbReference type="InterPro" id="IPR003373">
    <property type="entry name" value="Fe2_transport_prot-B"/>
</dbReference>
<feature type="binding site" evidence="15">
    <location>
        <position position="40"/>
    </location>
    <ligand>
        <name>Mg(2+)</name>
        <dbReference type="ChEBI" id="CHEBI:18420"/>
        <label>2</label>
    </ligand>
</feature>
<feature type="transmembrane region" description="Helical" evidence="16">
    <location>
        <begin position="640"/>
        <end position="665"/>
    </location>
</feature>
<evidence type="ECO:0000256" key="16">
    <source>
        <dbReference type="RuleBase" id="RU362098"/>
    </source>
</evidence>
<evidence type="ECO:0000256" key="11">
    <source>
        <dbReference type="ARBA" id="ARBA00023134"/>
    </source>
</evidence>
<feature type="binding site" evidence="15">
    <location>
        <position position="36"/>
    </location>
    <ligand>
        <name>Mg(2+)</name>
        <dbReference type="ChEBI" id="CHEBI:18420"/>
        <label>2</label>
    </ligand>
</feature>
<keyword evidence="15" id="KW-0479">Metal-binding</keyword>
<dbReference type="Pfam" id="PF07664">
    <property type="entry name" value="FeoB_C"/>
    <property type="match status" value="1"/>
</dbReference>
<protein>
    <recommendedName>
        <fullName evidence="13 16">Ferrous iron transport protein B</fullName>
    </recommendedName>
</protein>
<keyword evidence="5" id="KW-0997">Cell inner membrane</keyword>
<sequence>MASPVSTSAAPSSSREVTRYVAIAGNPNCGKSTIFNALTGLRQKVGNYPGVTVEKKTGRFFGSHGEAMELLDLPGSYSLQVRSPDEAVARDVLLGRQADTPRPDAIICVVDASNLERNLYLVAQMLELNIPIVVALNMVDVAEKNGVVIDIMALREKLGVPVIAMVATKGVGLIELRQAVSRSPLPPPTIWTQMPIVLEREVMGLARQLPVAPDIARAEALLLLTLHEAALDEVTHHDRAIIEATKAAQQRLGTAGIDPISAPVDARYDWIGQVCAAAHHTGDSHFAASVSDKVDGWLTHRVWGWVAFLGMMALMFFCIFTVAQVPMDWIKDGSDWLGKWVTDHLPESDLRGLLTDGVIAGVGGVVVFLPQILILYFFLGILEDTGYMARAAFIMDRLMSKAGLHGKSFIPMLSSFACAIPGIMATRTIENRKDRLVTILVAPLMSCSARLPVYSLMIAVLIPGHSAMQKAGIMLCMYLLGIFVAFGMAWVFKRKLLKGETPMLLLEMPPYRMPSWKGVALRMWERSGLFMRRAGTVILALSVLLWALATYPKPSDPKATPSEALAQSFAGRMGHAIEPAIKPLGYDWKIGIGLIGSFAAREVFVGTMSIVYSVESKDKEDIAPLRDTMTNEKRNDGSPMFTPLVCIGLMVFYVLAMQCISTVAVVRRETNSWRWPLFQIFYMTGLAWAGAFIVYQGGKLLGFH</sequence>
<evidence type="ECO:0000256" key="12">
    <source>
        <dbReference type="ARBA" id="ARBA00023136"/>
    </source>
</evidence>
<feature type="transmembrane region" description="Helical" evidence="16">
    <location>
        <begin position="302"/>
        <end position="323"/>
    </location>
</feature>
<dbReference type="Pfam" id="PF02421">
    <property type="entry name" value="FeoB_N"/>
    <property type="match status" value="1"/>
</dbReference>
<dbReference type="PANTHER" id="PTHR43185">
    <property type="entry name" value="FERROUS IRON TRANSPORT PROTEIN B"/>
    <property type="match status" value="1"/>
</dbReference>
<dbReference type="RefSeq" id="WP_006983688.1">
    <property type="nucleotide sequence ID" value="NZ_ABVL01000040.1"/>
</dbReference>
<dbReference type="Pfam" id="PF07670">
    <property type="entry name" value="Gate"/>
    <property type="match status" value="2"/>
</dbReference>
<dbReference type="GO" id="GO:0046872">
    <property type="term" value="F:metal ion binding"/>
    <property type="evidence" value="ECO:0007669"/>
    <property type="project" value="UniProtKB-KW"/>
</dbReference>
<evidence type="ECO:0000256" key="2">
    <source>
        <dbReference type="ARBA" id="ARBA00022448"/>
    </source>
</evidence>
<name>B4DBS9_9BACT</name>
<dbReference type="Gene3D" id="3.40.50.300">
    <property type="entry name" value="P-loop containing nucleotide triphosphate hydrolases"/>
    <property type="match status" value="1"/>
</dbReference>
<proteinExistence type="inferred from homology"/>
<dbReference type="CDD" id="cd01879">
    <property type="entry name" value="FeoB"/>
    <property type="match status" value="1"/>
</dbReference>
<keyword evidence="19" id="KW-1185">Reference proteome</keyword>
<dbReference type="InterPro" id="IPR030389">
    <property type="entry name" value="G_FEOB_dom"/>
</dbReference>
<feature type="transmembrane region" description="Helical" evidence="16">
    <location>
        <begin position="436"/>
        <end position="459"/>
    </location>
</feature>
<evidence type="ECO:0000256" key="8">
    <source>
        <dbReference type="ARBA" id="ARBA00022989"/>
    </source>
</evidence>